<reference evidence="3" key="1">
    <citation type="submission" date="2015-05" db="EMBL/GenBank/DDBJ databases">
        <authorList>
            <person name="Fogelqvist Johan"/>
        </authorList>
    </citation>
    <scope>NUCLEOTIDE SEQUENCE [LARGE SCALE GENOMIC DNA]</scope>
</reference>
<dbReference type="AlphaFoldDB" id="A0A0G4NHX7"/>
<feature type="region of interest" description="Disordered" evidence="1">
    <location>
        <begin position="1"/>
        <end position="29"/>
    </location>
</feature>
<evidence type="ECO:0000256" key="1">
    <source>
        <dbReference type="SAM" id="MobiDB-lite"/>
    </source>
</evidence>
<name>A0A0G4NHX7_VERLO</name>
<proteinExistence type="predicted"/>
<sequence length="29" mass="3160">PQVPQGPHWIPGQCDQPPADEVQGCHQLP</sequence>
<accession>A0A0G4NHX7</accession>
<evidence type="ECO:0000313" key="3">
    <source>
        <dbReference type="Proteomes" id="UP000045706"/>
    </source>
</evidence>
<dbReference type="Proteomes" id="UP000045706">
    <property type="component" value="Unassembled WGS sequence"/>
</dbReference>
<gene>
    <name evidence="2" type="ORF">BN1723_019876</name>
</gene>
<dbReference type="EMBL" id="CVQI01035213">
    <property type="protein sequence ID" value="CRK46023.1"/>
    <property type="molecule type" value="Genomic_DNA"/>
</dbReference>
<evidence type="ECO:0000313" key="2">
    <source>
        <dbReference type="EMBL" id="CRK46023.1"/>
    </source>
</evidence>
<feature type="non-terminal residue" evidence="2">
    <location>
        <position position="1"/>
    </location>
</feature>
<organism evidence="2 3">
    <name type="scientific">Verticillium longisporum</name>
    <name type="common">Verticillium dahliae var. longisporum</name>
    <dbReference type="NCBI Taxonomy" id="100787"/>
    <lineage>
        <taxon>Eukaryota</taxon>
        <taxon>Fungi</taxon>
        <taxon>Dikarya</taxon>
        <taxon>Ascomycota</taxon>
        <taxon>Pezizomycotina</taxon>
        <taxon>Sordariomycetes</taxon>
        <taxon>Hypocreomycetidae</taxon>
        <taxon>Glomerellales</taxon>
        <taxon>Plectosphaerellaceae</taxon>
        <taxon>Verticillium</taxon>
    </lineage>
</organism>
<protein>
    <submittedName>
        <fullName evidence="2">Uncharacterized protein</fullName>
    </submittedName>
</protein>